<dbReference type="Pfam" id="PF01527">
    <property type="entry name" value="HTH_Tnp_1"/>
    <property type="match status" value="1"/>
</dbReference>
<dbReference type="SUPFAM" id="SSF48295">
    <property type="entry name" value="TrpR-like"/>
    <property type="match status" value="1"/>
</dbReference>
<accession>A0A7H1MX89</accession>
<dbReference type="InterPro" id="IPR008878">
    <property type="entry name" value="Transposase_IS66_Orf2"/>
</dbReference>
<dbReference type="GO" id="GO:0043565">
    <property type="term" value="F:sequence-specific DNA binding"/>
    <property type="evidence" value="ECO:0007669"/>
    <property type="project" value="InterPro"/>
</dbReference>
<reference evidence="1 2" key="1">
    <citation type="submission" date="2020-05" db="EMBL/GenBank/DDBJ databases">
        <title>Complete closed genome sequence of Defluviicoccus vanus.</title>
        <authorList>
            <person name="Bessarab I."/>
            <person name="Arumugam K."/>
            <person name="Maszenan A.M."/>
            <person name="Seviour R.J."/>
            <person name="Williams R.B."/>
        </authorList>
    </citation>
    <scope>NUCLEOTIDE SEQUENCE [LARGE SCALE GENOMIC DNA]</scope>
    <source>
        <strain evidence="1 2">Ben 114</strain>
    </source>
</reference>
<proteinExistence type="predicted"/>
<dbReference type="GO" id="GO:0006313">
    <property type="term" value="P:DNA transposition"/>
    <property type="evidence" value="ECO:0007669"/>
    <property type="project" value="InterPro"/>
</dbReference>
<protein>
    <submittedName>
        <fullName evidence="1">IS66 family insertion sequence element accessory protein TnpB</fullName>
    </submittedName>
</protein>
<dbReference type="AlphaFoldDB" id="A0A7H1MX89"/>
<dbReference type="PANTHER" id="PTHR36455:SF1">
    <property type="entry name" value="BLR8292 PROTEIN"/>
    <property type="match status" value="1"/>
</dbReference>
<name>A0A7H1MX89_9PROT</name>
<dbReference type="EMBL" id="CP053923">
    <property type="protein sequence ID" value="QNT68075.1"/>
    <property type="molecule type" value="Genomic_DNA"/>
</dbReference>
<dbReference type="PANTHER" id="PTHR36455">
    <property type="match status" value="1"/>
</dbReference>
<organism evidence="1 2">
    <name type="scientific">Defluviicoccus vanus</name>
    <dbReference type="NCBI Taxonomy" id="111831"/>
    <lineage>
        <taxon>Bacteria</taxon>
        <taxon>Pseudomonadati</taxon>
        <taxon>Pseudomonadota</taxon>
        <taxon>Alphaproteobacteria</taxon>
        <taxon>Rhodospirillales</taxon>
        <taxon>Rhodospirillaceae</taxon>
        <taxon>Defluviicoccus</taxon>
    </lineage>
</organism>
<gene>
    <name evidence="1" type="primary">tnpB</name>
    <name evidence="1" type="ORF">HQ394_00210</name>
</gene>
<dbReference type="Proteomes" id="UP000516369">
    <property type="component" value="Chromosome"/>
</dbReference>
<dbReference type="GO" id="GO:0004803">
    <property type="term" value="F:transposase activity"/>
    <property type="evidence" value="ECO:0007669"/>
    <property type="project" value="InterPro"/>
</dbReference>
<evidence type="ECO:0000313" key="2">
    <source>
        <dbReference type="Proteomes" id="UP000516369"/>
    </source>
</evidence>
<dbReference type="NCBIfam" id="NF033819">
    <property type="entry name" value="IS66_TnpB"/>
    <property type="match status" value="1"/>
</dbReference>
<dbReference type="InterPro" id="IPR002514">
    <property type="entry name" value="Transposase_8"/>
</dbReference>
<sequence length="272" mass="29164">MLTLVFAPMREAVRGMAQVHVLTHPERRRRFSIGQKRAIVAAALAPGAVVADVARRADVCPSLIYRWRREIGRPDGFAEVVVAPLADARSDHSRGHGSDERGGVPAVATAEAAHSGIAEGSSVPAIEIEFSRCVAGSHSGVGAGGSGGGGDRGAAPPMIPVPGGVRVWLAVGRTDMRRGMNGLALQVQETLKRDPHGGDLYIFRGRRGDLIKILWHDGLGMSLYAKRLERGRFIWPSPADGVVSITLAQLAYLLEGIDWRNPRHSFRPERAG</sequence>
<keyword evidence="2" id="KW-1185">Reference proteome</keyword>
<dbReference type="InterPro" id="IPR010921">
    <property type="entry name" value="Trp_repressor/repl_initiator"/>
</dbReference>
<evidence type="ECO:0000313" key="1">
    <source>
        <dbReference type="EMBL" id="QNT68075.1"/>
    </source>
</evidence>
<dbReference type="Pfam" id="PF05717">
    <property type="entry name" value="TnpB_IS66"/>
    <property type="match status" value="1"/>
</dbReference>
<dbReference type="KEGG" id="dvn:HQ394_00210"/>